<sequence>MSGSRQHNATPSVASRLQHKLWKPPKHAEQESDRERSRNRAAKITQDLAAQSRKRSSTYPYAVELSSSAVPGPSARVVTQSSSSGRDQQHASSSSTHHQPRPQRVATAPTPLSQGTSQSQATRSNLEVPDSRGYLSRRTQQTPMSSTEQISGGEGSSWSSNRVPVPVGKNNPTTQSAHPAPSAPTATKTMWNMFSQSSRSAGPSKPRDSAQEERAKKEKAREERRAKEERARQERMDEEKARLEYYARAKAEAEYAAQVKKAEKATRAATSSKRVDTPEQKEYDSSPNGQRHRGDDALSTRHGRSGSGSVQPTPLQAISTASQAAASRSANPAPSSSQPYQQPFPSTSAQQSGQVSGRDAAGARHQTTSSSQAFHQAQALASSSAQPSAPVPSRDDTRQSTSNGQAFHQSLATAYSQQTGASSGHDANRHRSVSASAQPPITLPPISSASQAFQNFASRPSAPPLTPATGVSTASQANYASRPAAPGLSSQAGVSAAQANYLAASRNGPAAAVQIASSTANDEQSGGRHRSVSASATTSVQPGVTLPPISVASRAYQQAVSRSTTVPPTSTTQTYQHPAPVAPVQNATDISSTRHNRSDSTSVQPGSTLTAMSTASQVYQQPTSRNASGAPQSSHGYQYPQPSVPVGAAQMTGEVPHTRHVC</sequence>
<feature type="compositionally biased region" description="Low complexity" evidence="1">
    <location>
        <begin position="172"/>
        <end position="187"/>
    </location>
</feature>
<dbReference type="STRING" id="50990.A0A4Y7QBG9"/>
<feature type="compositionally biased region" description="Polar residues" evidence="1">
    <location>
        <begin position="77"/>
        <end position="86"/>
    </location>
</feature>
<feature type="compositionally biased region" description="Low complexity" evidence="1">
    <location>
        <begin position="447"/>
        <end position="458"/>
    </location>
</feature>
<name>A0A4Y7QBG9_9AGAM</name>
<evidence type="ECO:0000256" key="1">
    <source>
        <dbReference type="SAM" id="MobiDB-lite"/>
    </source>
</evidence>
<dbReference type="AlphaFoldDB" id="A0A4Y7QBG9"/>
<protein>
    <submittedName>
        <fullName evidence="2">Uncharacterized protein</fullName>
    </submittedName>
</protein>
<feature type="compositionally biased region" description="Polar residues" evidence="1">
    <location>
        <begin position="515"/>
        <end position="524"/>
    </location>
</feature>
<feature type="compositionally biased region" description="Polar residues" evidence="1">
    <location>
        <begin position="188"/>
        <end position="201"/>
    </location>
</feature>
<feature type="compositionally biased region" description="Low complexity" evidence="1">
    <location>
        <begin position="316"/>
        <end position="348"/>
    </location>
</feature>
<feature type="compositionally biased region" description="Polar residues" evidence="1">
    <location>
        <begin position="532"/>
        <end position="542"/>
    </location>
</feature>
<gene>
    <name evidence="2" type="ORF">BD410DRAFT_58786</name>
</gene>
<proteinExistence type="predicted"/>
<feature type="region of interest" description="Disordered" evidence="1">
    <location>
        <begin position="1"/>
        <end position="241"/>
    </location>
</feature>
<evidence type="ECO:0000313" key="2">
    <source>
        <dbReference type="EMBL" id="TDL24726.1"/>
    </source>
</evidence>
<dbReference type="EMBL" id="ML170165">
    <property type="protein sequence ID" value="TDL24726.1"/>
    <property type="molecule type" value="Genomic_DNA"/>
</dbReference>
<feature type="region of interest" description="Disordered" evidence="1">
    <location>
        <begin position="514"/>
        <end position="546"/>
    </location>
</feature>
<feature type="compositionally biased region" description="Basic and acidic residues" evidence="1">
    <location>
        <begin position="26"/>
        <end position="38"/>
    </location>
</feature>
<feature type="compositionally biased region" description="Polar residues" evidence="1">
    <location>
        <begin position="1"/>
        <end position="15"/>
    </location>
</feature>
<feature type="compositionally biased region" description="Low complexity" evidence="1">
    <location>
        <begin position="560"/>
        <end position="574"/>
    </location>
</feature>
<reference evidence="2 3" key="1">
    <citation type="submission" date="2018-06" db="EMBL/GenBank/DDBJ databases">
        <title>A transcriptomic atlas of mushroom development highlights an independent origin of complex multicellularity.</title>
        <authorList>
            <consortium name="DOE Joint Genome Institute"/>
            <person name="Krizsan K."/>
            <person name="Almasi E."/>
            <person name="Merenyi Z."/>
            <person name="Sahu N."/>
            <person name="Viragh M."/>
            <person name="Koszo T."/>
            <person name="Mondo S."/>
            <person name="Kiss B."/>
            <person name="Balint B."/>
            <person name="Kues U."/>
            <person name="Barry K."/>
            <person name="Hegedus J.C."/>
            <person name="Henrissat B."/>
            <person name="Johnson J."/>
            <person name="Lipzen A."/>
            <person name="Ohm R."/>
            <person name="Nagy I."/>
            <person name="Pangilinan J."/>
            <person name="Yan J."/>
            <person name="Xiong Y."/>
            <person name="Grigoriev I.V."/>
            <person name="Hibbett D.S."/>
            <person name="Nagy L.G."/>
        </authorList>
    </citation>
    <scope>NUCLEOTIDE SEQUENCE [LARGE SCALE GENOMIC DNA]</scope>
    <source>
        <strain evidence="2 3">SZMC22713</strain>
    </source>
</reference>
<dbReference type="VEuPathDB" id="FungiDB:BD410DRAFT_58786"/>
<feature type="compositionally biased region" description="Basic and acidic residues" evidence="1">
    <location>
        <begin position="205"/>
        <end position="241"/>
    </location>
</feature>
<feature type="compositionally biased region" description="Basic and acidic residues" evidence="1">
    <location>
        <begin position="273"/>
        <end position="284"/>
    </location>
</feature>
<feature type="region of interest" description="Disordered" evidence="1">
    <location>
        <begin position="560"/>
        <end position="662"/>
    </location>
</feature>
<feature type="compositionally biased region" description="Polar residues" evidence="1">
    <location>
        <begin position="399"/>
        <end position="422"/>
    </location>
</feature>
<feature type="compositionally biased region" description="Low complexity" evidence="1">
    <location>
        <begin position="369"/>
        <end position="392"/>
    </location>
</feature>
<feature type="region of interest" description="Disordered" evidence="1">
    <location>
        <begin position="253"/>
        <end position="474"/>
    </location>
</feature>
<feature type="compositionally biased region" description="Polar residues" evidence="1">
    <location>
        <begin position="137"/>
        <end position="162"/>
    </location>
</feature>
<feature type="compositionally biased region" description="Polar residues" evidence="1">
    <location>
        <begin position="110"/>
        <end position="125"/>
    </location>
</feature>
<evidence type="ECO:0000313" key="3">
    <source>
        <dbReference type="Proteomes" id="UP000294933"/>
    </source>
</evidence>
<dbReference type="Proteomes" id="UP000294933">
    <property type="component" value="Unassembled WGS sequence"/>
</dbReference>
<keyword evidence="3" id="KW-1185">Reference proteome</keyword>
<organism evidence="2 3">
    <name type="scientific">Rickenella mellea</name>
    <dbReference type="NCBI Taxonomy" id="50990"/>
    <lineage>
        <taxon>Eukaryota</taxon>
        <taxon>Fungi</taxon>
        <taxon>Dikarya</taxon>
        <taxon>Basidiomycota</taxon>
        <taxon>Agaricomycotina</taxon>
        <taxon>Agaricomycetes</taxon>
        <taxon>Hymenochaetales</taxon>
        <taxon>Rickenellaceae</taxon>
        <taxon>Rickenella</taxon>
    </lineage>
</organism>
<accession>A0A4Y7QBG9</accession>
<feature type="compositionally biased region" description="Polar residues" evidence="1">
    <location>
        <begin position="585"/>
        <end position="636"/>
    </location>
</feature>